<evidence type="ECO:0000256" key="1">
    <source>
        <dbReference type="SAM" id="MobiDB-lite"/>
    </source>
</evidence>
<keyword evidence="3" id="KW-1185">Reference proteome</keyword>
<dbReference type="AlphaFoldDB" id="A0A6N8IZ15"/>
<evidence type="ECO:0000313" key="2">
    <source>
        <dbReference type="EMBL" id="MVQ32077.1"/>
    </source>
</evidence>
<protein>
    <submittedName>
        <fullName evidence="2">Uncharacterized protein</fullName>
    </submittedName>
</protein>
<accession>A0A6N8IZ15</accession>
<dbReference type="Proteomes" id="UP000469385">
    <property type="component" value="Unassembled WGS sequence"/>
</dbReference>
<evidence type="ECO:0000313" key="3">
    <source>
        <dbReference type="Proteomes" id="UP000469385"/>
    </source>
</evidence>
<dbReference type="EMBL" id="WSEL01000009">
    <property type="protein sequence ID" value="MVQ32077.1"/>
    <property type="molecule type" value="Genomic_DNA"/>
</dbReference>
<comment type="caution">
    <text evidence="2">The sequence shown here is derived from an EMBL/GenBank/DDBJ whole genome shotgun (WGS) entry which is preliminary data.</text>
</comment>
<organism evidence="2 3">
    <name type="scientific">Ramlibacter pinisoli</name>
    <dbReference type="NCBI Taxonomy" id="2682844"/>
    <lineage>
        <taxon>Bacteria</taxon>
        <taxon>Pseudomonadati</taxon>
        <taxon>Pseudomonadota</taxon>
        <taxon>Betaproteobacteria</taxon>
        <taxon>Burkholderiales</taxon>
        <taxon>Comamonadaceae</taxon>
        <taxon>Ramlibacter</taxon>
    </lineage>
</organism>
<dbReference type="RefSeq" id="WP_198349380.1">
    <property type="nucleotide sequence ID" value="NZ_WSEL01000009.1"/>
</dbReference>
<name>A0A6N8IZ15_9BURK</name>
<reference evidence="2 3" key="1">
    <citation type="submission" date="2019-12" db="EMBL/GenBank/DDBJ databases">
        <authorList>
            <person name="Huq M.A."/>
        </authorList>
    </citation>
    <scope>NUCLEOTIDE SEQUENCE [LARGE SCALE GENOMIC DNA]</scope>
    <source>
        <strain evidence="2 3">MAH-25</strain>
    </source>
</reference>
<feature type="region of interest" description="Disordered" evidence="1">
    <location>
        <begin position="1"/>
        <end position="24"/>
    </location>
</feature>
<gene>
    <name evidence="2" type="ORF">GON04_21635</name>
</gene>
<proteinExistence type="predicted"/>
<sequence length="115" mass="12927">MVKKPDVQSGSLLERGRSPPDLPARPLALDMSEAEWERVVAERKALVAPHRDHPAVRRALEILVPDVLSEDAFVVWLANPTWFHGGLRSVDMLEGDPESVVAHAQWELENRLDPH</sequence>